<name>A0A9P9D6L5_9HYPO</name>
<reference evidence="2" key="1">
    <citation type="journal article" date="2021" name="Nat. Commun.">
        <title>Genetic determinants of endophytism in the Arabidopsis root mycobiome.</title>
        <authorList>
            <person name="Mesny F."/>
            <person name="Miyauchi S."/>
            <person name="Thiergart T."/>
            <person name="Pickel B."/>
            <person name="Atanasova L."/>
            <person name="Karlsson M."/>
            <person name="Huettel B."/>
            <person name="Barry K.W."/>
            <person name="Haridas S."/>
            <person name="Chen C."/>
            <person name="Bauer D."/>
            <person name="Andreopoulos W."/>
            <person name="Pangilinan J."/>
            <person name="LaButti K."/>
            <person name="Riley R."/>
            <person name="Lipzen A."/>
            <person name="Clum A."/>
            <person name="Drula E."/>
            <person name="Henrissat B."/>
            <person name="Kohler A."/>
            <person name="Grigoriev I.V."/>
            <person name="Martin F.M."/>
            <person name="Hacquard S."/>
        </authorList>
    </citation>
    <scope>NUCLEOTIDE SEQUENCE</scope>
    <source>
        <strain evidence="2">MPI-CAGE-AT-0021</strain>
    </source>
</reference>
<dbReference type="Pfam" id="PF00024">
    <property type="entry name" value="PAN_1"/>
    <property type="match status" value="1"/>
</dbReference>
<comment type="caution">
    <text evidence="2">The sequence shown here is derived from an EMBL/GenBank/DDBJ whole genome shotgun (WGS) entry which is preliminary data.</text>
</comment>
<gene>
    <name evidence="2" type="ORF">B0J13DRAFT_243444</name>
</gene>
<dbReference type="InterPro" id="IPR003609">
    <property type="entry name" value="Pan_app"/>
</dbReference>
<dbReference type="AlphaFoldDB" id="A0A9P9D6L5"/>
<sequence length="184" mass="20455">MPQENIQDCAFICHGWLRCNSYGWNSSDPDTPCRFYEKGLAEGGFLEEPVSPTSWYDVGCANCTRCGMETPSIVPGLPPTGSQCTLSKNIDPQYHCNQAGTVNAGARFYDVMIYPHTVDAENCATICSNRRGCRASGYDFSHDRYQCLFSGYSLKDANFQKSSRGQIWSDKACWECTTSDVDKA</sequence>
<keyword evidence="3" id="KW-1185">Reference proteome</keyword>
<dbReference type="EMBL" id="JAGMUU010000046">
    <property type="protein sequence ID" value="KAH7113452.1"/>
    <property type="molecule type" value="Genomic_DNA"/>
</dbReference>
<dbReference type="OrthoDB" id="5082507at2759"/>
<dbReference type="SUPFAM" id="SSF57414">
    <property type="entry name" value="Hairpin loop containing domain-like"/>
    <property type="match status" value="1"/>
</dbReference>
<feature type="domain" description="Apple" evidence="1">
    <location>
        <begin position="115"/>
        <end position="165"/>
    </location>
</feature>
<protein>
    <recommendedName>
        <fullName evidence="1">Apple domain-containing protein</fullName>
    </recommendedName>
</protein>
<organism evidence="2 3">
    <name type="scientific">Dactylonectria estremocensis</name>
    <dbReference type="NCBI Taxonomy" id="1079267"/>
    <lineage>
        <taxon>Eukaryota</taxon>
        <taxon>Fungi</taxon>
        <taxon>Dikarya</taxon>
        <taxon>Ascomycota</taxon>
        <taxon>Pezizomycotina</taxon>
        <taxon>Sordariomycetes</taxon>
        <taxon>Hypocreomycetidae</taxon>
        <taxon>Hypocreales</taxon>
        <taxon>Nectriaceae</taxon>
        <taxon>Dactylonectria</taxon>
    </lineage>
</organism>
<proteinExistence type="predicted"/>
<evidence type="ECO:0000313" key="2">
    <source>
        <dbReference type="EMBL" id="KAH7113452.1"/>
    </source>
</evidence>
<dbReference type="Proteomes" id="UP000717696">
    <property type="component" value="Unassembled WGS sequence"/>
</dbReference>
<evidence type="ECO:0000313" key="3">
    <source>
        <dbReference type="Proteomes" id="UP000717696"/>
    </source>
</evidence>
<evidence type="ECO:0000259" key="1">
    <source>
        <dbReference type="Pfam" id="PF00024"/>
    </source>
</evidence>
<accession>A0A9P9D6L5</accession>